<dbReference type="PANTHER" id="PTHR16565">
    <property type="entry name" value="APOLIPOPROTEIN C-I"/>
    <property type="match status" value="1"/>
</dbReference>
<keyword evidence="5" id="KW-0732">Signal</keyword>
<evidence type="ECO:0000313" key="7">
    <source>
        <dbReference type="EMBL" id="KAG5856204.1"/>
    </source>
</evidence>
<evidence type="ECO:0000256" key="4">
    <source>
        <dbReference type="ARBA" id="ARBA00022525"/>
    </source>
</evidence>
<evidence type="ECO:0000313" key="8">
    <source>
        <dbReference type="Proteomes" id="UP001044222"/>
    </source>
</evidence>
<comment type="subcellular location">
    <subcellularLocation>
        <location evidence="1">Secreted</location>
    </subcellularLocation>
</comment>
<dbReference type="GO" id="GO:0010916">
    <property type="term" value="P:negative regulation of very-low-density lipoprotein particle clearance"/>
    <property type="evidence" value="ECO:0007669"/>
    <property type="project" value="TreeGrafter"/>
</dbReference>
<protein>
    <recommendedName>
        <fullName evidence="9">Apolipoprotein C-I</fullName>
    </recommendedName>
</protein>
<dbReference type="GO" id="GO:0050995">
    <property type="term" value="P:negative regulation of lipid catabolic process"/>
    <property type="evidence" value="ECO:0007669"/>
    <property type="project" value="TreeGrafter"/>
</dbReference>
<evidence type="ECO:0000256" key="2">
    <source>
        <dbReference type="ARBA" id="ARBA00009204"/>
    </source>
</evidence>
<dbReference type="Pfam" id="PF04691">
    <property type="entry name" value="ApoC-I"/>
    <property type="match status" value="1"/>
</dbReference>
<dbReference type="GO" id="GO:0042157">
    <property type="term" value="P:lipoprotein metabolic process"/>
    <property type="evidence" value="ECO:0007669"/>
    <property type="project" value="InterPro"/>
</dbReference>
<gene>
    <name evidence="7" type="ORF">ANANG_G00005560</name>
</gene>
<evidence type="ECO:0000256" key="3">
    <source>
        <dbReference type="ARBA" id="ARBA00022448"/>
    </source>
</evidence>
<dbReference type="InterPro" id="IPR006781">
    <property type="entry name" value="ApoC-I"/>
</dbReference>
<organism evidence="7 8">
    <name type="scientific">Anguilla anguilla</name>
    <name type="common">European freshwater eel</name>
    <name type="synonym">Muraena anguilla</name>
    <dbReference type="NCBI Taxonomy" id="7936"/>
    <lineage>
        <taxon>Eukaryota</taxon>
        <taxon>Metazoa</taxon>
        <taxon>Chordata</taxon>
        <taxon>Craniata</taxon>
        <taxon>Vertebrata</taxon>
        <taxon>Euteleostomi</taxon>
        <taxon>Actinopterygii</taxon>
        <taxon>Neopterygii</taxon>
        <taxon>Teleostei</taxon>
        <taxon>Anguilliformes</taxon>
        <taxon>Anguillidae</taxon>
        <taxon>Anguilla</taxon>
    </lineage>
</organism>
<dbReference type="GO" id="GO:0032375">
    <property type="term" value="P:negative regulation of cholesterol transport"/>
    <property type="evidence" value="ECO:0007669"/>
    <property type="project" value="TreeGrafter"/>
</dbReference>
<keyword evidence="6" id="KW-0445">Lipid transport</keyword>
<dbReference type="GO" id="GO:0034364">
    <property type="term" value="C:high-density lipoprotein particle"/>
    <property type="evidence" value="ECO:0007669"/>
    <property type="project" value="TreeGrafter"/>
</dbReference>
<comment type="caution">
    <text evidence="7">The sequence shown here is derived from an EMBL/GenBank/DDBJ whole genome shotgun (WGS) entry which is preliminary data.</text>
</comment>
<dbReference type="GO" id="GO:0006641">
    <property type="term" value="P:triglyceride metabolic process"/>
    <property type="evidence" value="ECO:0007669"/>
    <property type="project" value="TreeGrafter"/>
</dbReference>
<proteinExistence type="inferred from homology"/>
<name>A0A9D3MVT6_ANGAN</name>
<dbReference type="GO" id="GO:0006869">
    <property type="term" value="P:lipid transport"/>
    <property type="evidence" value="ECO:0007669"/>
    <property type="project" value="UniProtKB-KW"/>
</dbReference>
<reference evidence="7" key="1">
    <citation type="submission" date="2021-01" db="EMBL/GenBank/DDBJ databases">
        <title>A chromosome-scale assembly of European eel, Anguilla anguilla.</title>
        <authorList>
            <person name="Henkel C."/>
            <person name="Jong-Raadsen S.A."/>
            <person name="Dufour S."/>
            <person name="Weltzien F.-A."/>
            <person name="Palstra A.P."/>
            <person name="Pelster B."/>
            <person name="Spaink H.P."/>
            <person name="Van Den Thillart G.E."/>
            <person name="Jansen H."/>
            <person name="Zahm M."/>
            <person name="Klopp C."/>
            <person name="Cedric C."/>
            <person name="Louis A."/>
            <person name="Berthelot C."/>
            <person name="Parey E."/>
            <person name="Roest Crollius H."/>
            <person name="Montfort J."/>
            <person name="Robinson-Rechavi M."/>
            <person name="Bucao C."/>
            <person name="Bouchez O."/>
            <person name="Gislard M."/>
            <person name="Lluch J."/>
            <person name="Milhes M."/>
            <person name="Lampietro C."/>
            <person name="Lopez Roques C."/>
            <person name="Donnadieu C."/>
            <person name="Braasch I."/>
            <person name="Desvignes T."/>
            <person name="Postlethwait J."/>
            <person name="Bobe J."/>
            <person name="Guiguen Y."/>
            <person name="Dirks R."/>
        </authorList>
    </citation>
    <scope>NUCLEOTIDE SEQUENCE</scope>
    <source>
        <strain evidence="7">Tag_6206</strain>
        <tissue evidence="7">Liver</tissue>
    </source>
</reference>
<keyword evidence="8" id="KW-1185">Reference proteome</keyword>
<dbReference type="GO" id="GO:0004859">
    <property type="term" value="F:phospholipase inhibitor activity"/>
    <property type="evidence" value="ECO:0007669"/>
    <property type="project" value="TreeGrafter"/>
</dbReference>
<accession>A0A9D3MVT6</accession>
<evidence type="ECO:0000256" key="6">
    <source>
        <dbReference type="ARBA" id="ARBA00023055"/>
    </source>
</evidence>
<dbReference type="InterPro" id="IPR043081">
    <property type="entry name" value="ApoC-1_sf"/>
</dbReference>
<dbReference type="AlphaFoldDB" id="A0A9D3MVT6"/>
<dbReference type="EMBL" id="JAFIRN010000001">
    <property type="protein sequence ID" value="KAG5856204.1"/>
    <property type="molecule type" value="Genomic_DNA"/>
</dbReference>
<comment type="similarity">
    <text evidence="2">Belongs to the apolipoprotein C1 family.</text>
</comment>
<dbReference type="GO" id="GO:0034361">
    <property type="term" value="C:very-low-density lipoprotein particle"/>
    <property type="evidence" value="ECO:0007669"/>
    <property type="project" value="TreeGrafter"/>
</dbReference>
<sequence length="164" mass="18756">MYHLVFKGGKREKEELEAVKWLLPRVKGQEVTIGQWRQLTVASAFGRGYKGGCHREPIHRKRTTFTSEQQEKDHTAKMKLPVAIAVLFLVLAANTEAQDAQEPTIEERFQTFGNQMKAFAEDLSQKTKGVFEDIHKSDAAVNTRNWFTEAFGKVKDKLAETFQQ</sequence>
<evidence type="ECO:0000256" key="1">
    <source>
        <dbReference type="ARBA" id="ARBA00004613"/>
    </source>
</evidence>
<dbReference type="GO" id="GO:0034447">
    <property type="term" value="P:very-low-density lipoprotein particle clearance"/>
    <property type="evidence" value="ECO:0007669"/>
    <property type="project" value="TreeGrafter"/>
</dbReference>
<dbReference type="Gene3D" id="4.10.260.30">
    <property type="entry name" value="Apolipoprotein C-I"/>
    <property type="match status" value="1"/>
</dbReference>
<dbReference type="PANTHER" id="PTHR16565:SF2">
    <property type="entry name" value="APOLIPOPROTEIN C-I"/>
    <property type="match status" value="1"/>
</dbReference>
<evidence type="ECO:0008006" key="9">
    <source>
        <dbReference type="Google" id="ProtNLM"/>
    </source>
</evidence>
<evidence type="ECO:0000256" key="5">
    <source>
        <dbReference type="ARBA" id="ARBA00022729"/>
    </source>
</evidence>
<dbReference type="Proteomes" id="UP001044222">
    <property type="component" value="Unassembled WGS sequence"/>
</dbReference>
<keyword evidence="4" id="KW-0964">Secreted</keyword>
<keyword evidence="3" id="KW-0813">Transport</keyword>
<dbReference type="GO" id="GO:0005504">
    <property type="term" value="F:fatty acid binding"/>
    <property type="evidence" value="ECO:0007669"/>
    <property type="project" value="TreeGrafter"/>
</dbReference>